<dbReference type="OrthoDB" id="4274514at2"/>
<reference evidence="1 2" key="1">
    <citation type="submission" date="2016-11" db="EMBL/GenBank/DDBJ databases">
        <authorList>
            <person name="Jaros S."/>
            <person name="Januszkiewicz K."/>
            <person name="Wedrychowicz H."/>
        </authorList>
    </citation>
    <scope>NUCLEOTIDE SEQUENCE [LARGE SCALE GENOMIC DNA]</scope>
    <source>
        <strain evidence="1 2">CECT 7868</strain>
    </source>
</reference>
<dbReference type="InterPro" id="IPR008701">
    <property type="entry name" value="NPP1"/>
</dbReference>
<organism evidence="1 2">
    <name type="scientific">Vibrio aerogenes CECT 7868</name>
    <dbReference type="NCBI Taxonomy" id="1216006"/>
    <lineage>
        <taxon>Bacteria</taxon>
        <taxon>Pseudomonadati</taxon>
        <taxon>Pseudomonadota</taxon>
        <taxon>Gammaproteobacteria</taxon>
        <taxon>Vibrionales</taxon>
        <taxon>Vibrionaceae</taxon>
        <taxon>Vibrio</taxon>
    </lineage>
</organism>
<dbReference type="PANTHER" id="PTHR33657">
    <property type="entry name" value="DOMAIN PROTEIN, PUTATIVE (AFU_ORTHOLOGUE AFUA_5G00600)-RELATED"/>
    <property type="match status" value="1"/>
</dbReference>
<gene>
    <name evidence="1" type="ORF">VA7868_03288</name>
</gene>
<keyword evidence="2" id="KW-1185">Reference proteome</keyword>
<evidence type="ECO:0000313" key="2">
    <source>
        <dbReference type="Proteomes" id="UP000184608"/>
    </source>
</evidence>
<dbReference type="STRING" id="1216006.VA7868_03288"/>
<accession>A0A1M5ZV03</accession>
<protein>
    <submittedName>
        <fullName evidence="1">Necrosis inducing protein (NPP1)</fullName>
    </submittedName>
</protein>
<dbReference type="AlphaFoldDB" id="A0A1M5ZV03"/>
<evidence type="ECO:0000313" key="1">
    <source>
        <dbReference type="EMBL" id="SHI28117.1"/>
    </source>
</evidence>
<dbReference type="PANTHER" id="PTHR33657:SF6">
    <property type="entry name" value="SECRETED PROTEIN"/>
    <property type="match status" value="1"/>
</dbReference>
<proteinExistence type="predicted"/>
<name>A0A1M5ZV03_9VIBR</name>
<dbReference type="RefSeq" id="WP_073604911.1">
    <property type="nucleotide sequence ID" value="NZ_FQXZ01000037.1"/>
</dbReference>
<dbReference type="PIRSF" id="PIRSF029958">
    <property type="entry name" value="Necrosis-inducing_protein"/>
    <property type="match status" value="1"/>
</dbReference>
<dbReference type="EMBL" id="FQXZ01000037">
    <property type="protein sequence ID" value="SHI28117.1"/>
    <property type="molecule type" value="Genomic_DNA"/>
</dbReference>
<dbReference type="Pfam" id="PF05630">
    <property type="entry name" value="NPP1"/>
    <property type="match status" value="1"/>
</dbReference>
<sequence>MSVEVRKILSKGFVLSVFSTLIAVNAHAEFYKGLPETKPIHSYAIWFAPHFDFDTDGCLPDAGISVNGQQNNGLKNSGSITGGCRHGDFMNLSNTYHRYVCKRTNATYCAHVYALYFQKDQAVAGVDAFGHRHDWEYTVVWTRNGQPTHFSTSAHGKLSTKAWKDVPKDGNHPKAVYHKDGGLTHAFRMADWGENKAENPTGKWVRPPLASFYTMKGNVGNKILTENLSRFDYVRANVPVTHDHMLSAVNRFKPSGYPTWSSQDMWDSQ</sequence>
<dbReference type="Proteomes" id="UP000184608">
    <property type="component" value="Unassembled WGS sequence"/>
</dbReference>